<keyword evidence="6" id="KW-1185">Reference proteome</keyword>
<name>A0A6I3SY09_9BURK</name>
<feature type="chain" id="PRO_5026278672" evidence="1">
    <location>
        <begin position="22"/>
        <end position="270"/>
    </location>
</feature>
<dbReference type="EMBL" id="BMKG01000018">
    <property type="protein sequence ID" value="GGC14117.1"/>
    <property type="molecule type" value="Genomic_DNA"/>
</dbReference>
<dbReference type="PANTHER" id="PTHR40469">
    <property type="entry name" value="SECRETED GLYCOSYL HYDROLASE"/>
    <property type="match status" value="1"/>
</dbReference>
<dbReference type="Gene3D" id="3.40.50.880">
    <property type="match status" value="1"/>
</dbReference>
<dbReference type="Proteomes" id="UP000622638">
    <property type="component" value="Unassembled WGS sequence"/>
</dbReference>
<dbReference type="AlphaFoldDB" id="A0A6I3SY09"/>
<comment type="caution">
    <text evidence="4">The sequence shown here is derived from an EMBL/GenBank/DDBJ whole genome shotgun (WGS) entry which is preliminary data.</text>
</comment>
<feature type="signal peptide" evidence="1">
    <location>
        <begin position="1"/>
        <end position="21"/>
    </location>
</feature>
<keyword evidence="1" id="KW-0732">Signal</keyword>
<evidence type="ECO:0000313" key="5">
    <source>
        <dbReference type="Proteomes" id="UP000430634"/>
    </source>
</evidence>
<dbReference type="EMBL" id="WNKZ01000043">
    <property type="protein sequence ID" value="MTV54140.1"/>
    <property type="molecule type" value="Genomic_DNA"/>
</dbReference>
<sequence>MKHAAAALAACALLWAPDTLADSQYKVLVLAMPGKYHYEYIPIARDSLERLARLHAFELTYTHRPEAFDGDLARYAAVMFLNTPGEELNAAQRAKFEAYMRSGGNAIVVHRAAITAPGAWPWYEKMVGRTVGVHPMLQTGVVTVVDRGFPATFGLPERWIWSDEFYVTTNPHAIAVEPVLNVDERSYDPTRIWPGQVARGMGRDHPVAWHHRYEGGRVFVTTLGHNAEMYRDPQYLSHLMGGIYWATSGVTSRATSGVISGPGQSGGGAK</sequence>
<evidence type="ECO:0000313" key="4">
    <source>
        <dbReference type="EMBL" id="MTV54140.1"/>
    </source>
</evidence>
<dbReference type="SUPFAM" id="SSF52317">
    <property type="entry name" value="Class I glutamine amidotransferase-like"/>
    <property type="match status" value="1"/>
</dbReference>
<dbReference type="Proteomes" id="UP000430634">
    <property type="component" value="Unassembled WGS sequence"/>
</dbReference>
<evidence type="ECO:0000259" key="2">
    <source>
        <dbReference type="Pfam" id="PF06283"/>
    </source>
</evidence>
<feature type="domain" description="ThuA-like" evidence="2">
    <location>
        <begin position="26"/>
        <end position="246"/>
    </location>
</feature>
<organism evidence="4 5">
    <name type="scientific">Pseudoduganella buxea</name>
    <dbReference type="NCBI Taxonomy" id="1949069"/>
    <lineage>
        <taxon>Bacteria</taxon>
        <taxon>Pseudomonadati</taxon>
        <taxon>Pseudomonadota</taxon>
        <taxon>Betaproteobacteria</taxon>
        <taxon>Burkholderiales</taxon>
        <taxon>Oxalobacteraceae</taxon>
        <taxon>Telluria group</taxon>
        <taxon>Pseudoduganella</taxon>
    </lineage>
</organism>
<protein>
    <submittedName>
        <fullName evidence="4">ThuA domain-containing protein</fullName>
    </submittedName>
</protein>
<dbReference type="RefSeq" id="WP_155471441.1">
    <property type="nucleotide sequence ID" value="NZ_BMKG01000018.1"/>
</dbReference>
<accession>A0A6I3SY09</accession>
<dbReference type="InterPro" id="IPR029010">
    <property type="entry name" value="ThuA-like"/>
</dbReference>
<dbReference type="Pfam" id="PF06283">
    <property type="entry name" value="ThuA"/>
    <property type="match status" value="1"/>
</dbReference>
<reference evidence="3" key="4">
    <citation type="submission" date="2024-05" db="EMBL/GenBank/DDBJ databases">
        <authorList>
            <person name="Sun Q."/>
            <person name="Zhou Y."/>
        </authorList>
    </citation>
    <scope>NUCLEOTIDE SEQUENCE</scope>
    <source>
        <strain evidence="3">CGMCC 1.15931</strain>
    </source>
</reference>
<evidence type="ECO:0000313" key="3">
    <source>
        <dbReference type="EMBL" id="GGC14117.1"/>
    </source>
</evidence>
<dbReference type="PANTHER" id="PTHR40469:SF2">
    <property type="entry name" value="GALACTOSE-BINDING DOMAIN-LIKE SUPERFAMILY PROTEIN"/>
    <property type="match status" value="1"/>
</dbReference>
<reference evidence="6" key="2">
    <citation type="journal article" date="2019" name="Int. J. Syst. Evol. Microbiol.">
        <title>The Global Catalogue of Microorganisms (GCM) 10K type strain sequencing project: providing services to taxonomists for standard genome sequencing and annotation.</title>
        <authorList>
            <consortium name="The Broad Institute Genomics Platform"/>
            <consortium name="The Broad Institute Genome Sequencing Center for Infectious Disease"/>
            <person name="Wu L."/>
            <person name="Ma J."/>
        </authorList>
    </citation>
    <scope>NUCLEOTIDE SEQUENCE [LARGE SCALE GENOMIC DNA]</scope>
    <source>
        <strain evidence="6">CGMCC 1.15931</strain>
    </source>
</reference>
<reference evidence="3" key="1">
    <citation type="journal article" date="2014" name="Int. J. Syst. Evol. Microbiol.">
        <title>Complete genome of a new Firmicutes species belonging to the dominant human colonic microbiota ('Ruminococcus bicirculans') reveals two chromosomes and a selective capacity to utilize plant glucans.</title>
        <authorList>
            <consortium name="NISC Comparative Sequencing Program"/>
            <person name="Wegmann U."/>
            <person name="Louis P."/>
            <person name="Goesmann A."/>
            <person name="Henrissat B."/>
            <person name="Duncan S.H."/>
            <person name="Flint H.J."/>
        </authorList>
    </citation>
    <scope>NUCLEOTIDE SEQUENCE</scope>
    <source>
        <strain evidence="3">CGMCC 1.15931</strain>
    </source>
</reference>
<proteinExistence type="predicted"/>
<reference evidence="4 5" key="3">
    <citation type="submission" date="2019-11" db="EMBL/GenBank/DDBJ databases">
        <title>Type strains purchased from KCTC, JCM and DSMZ.</title>
        <authorList>
            <person name="Lu H."/>
        </authorList>
    </citation>
    <scope>NUCLEOTIDE SEQUENCE [LARGE SCALE GENOMIC DNA]</scope>
    <source>
        <strain evidence="4 5">KCTC 52429</strain>
    </source>
</reference>
<evidence type="ECO:0000256" key="1">
    <source>
        <dbReference type="SAM" id="SignalP"/>
    </source>
</evidence>
<evidence type="ECO:0000313" key="6">
    <source>
        <dbReference type="Proteomes" id="UP000622638"/>
    </source>
</evidence>
<gene>
    <name evidence="3" type="ORF">GCM10011572_39430</name>
    <name evidence="4" type="ORF">GM672_15520</name>
</gene>
<dbReference type="InterPro" id="IPR029062">
    <property type="entry name" value="Class_I_gatase-like"/>
</dbReference>
<dbReference type="OrthoDB" id="338827at2"/>